<dbReference type="Gene3D" id="1.20.5.170">
    <property type="match status" value="1"/>
</dbReference>
<dbReference type="EMBL" id="FWEW01003762">
    <property type="protein sequence ID" value="SLM41038.1"/>
    <property type="molecule type" value="Genomic_DNA"/>
</dbReference>
<dbReference type="GO" id="GO:0090575">
    <property type="term" value="C:RNA polymerase II transcription regulator complex"/>
    <property type="evidence" value="ECO:0007669"/>
    <property type="project" value="TreeGrafter"/>
</dbReference>
<feature type="coiled-coil region" evidence="3">
    <location>
        <begin position="78"/>
        <end position="105"/>
    </location>
</feature>
<feature type="region of interest" description="Disordered" evidence="4">
    <location>
        <begin position="304"/>
        <end position="326"/>
    </location>
</feature>
<keyword evidence="2" id="KW-0539">Nucleus</keyword>
<dbReference type="InterPro" id="IPR050936">
    <property type="entry name" value="AP-1-like"/>
</dbReference>
<comment type="subcellular location">
    <subcellularLocation>
        <location evidence="1">Nucleus</location>
    </subcellularLocation>
</comment>
<feature type="compositionally biased region" description="Low complexity" evidence="4">
    <location>
        <begin position="249"/>
        <end position="276"/>
    </location>
</feature>
<feature type="region of interest" description="Disordered" evidence="4">
    <location>
        <begin position="346"/>
        <end position="406"/>
    </location>
</feature>
<evidence type="ECO:0000256" key="2">
    <source>
        <dbReference type="ARBA" id="ARBA00023242"/>
    </source>
</evidence>
<sequence length="432" mass="47828">MSHVEDKPTLPKIEHSGDGSSSSERSSPEFDEQTFTQENAPVHKRKGGRKPIYATSEERKQRNRQAQAAFRERRTEYIKQLETTIKHHEETLQSLQQSHRSAADECLMLRYKNSLLERVLLEKGNLNTASCELAMLTWAGIDVQAELSSKTESPHLAPTKVAQPAGNQPSPVQRAIMNRHHQARRSLSGMPPKLVPGYAAAQSRQDGPFPSHSPQLQPTPPSHASSPIGPKSPGFVVQEGMNSPASDAQSQRLVLQQQQNPQPQQQRQQPHLSPRLTSQSHPRAYSGIAIPTSDAATHLMTHSTAGESRNWVGTDKPRPQSGYYPSHFQNHIKQLEQEYDAQADMLDDQDSDTPSGPGPYPQAFQPPLGMQGQPPMQSPPTPQTGDPHGAVYGGMSQIFDPFDPMLDADPFGLTASMYFPTQFSFQESSMRQ</sequence>
<keyword evidence="7" id="KW-1185">Reference proteome</keyword>
<dbReference type="Pfam" id="PF00170">
    <property type="entry name" value="bZIP_1"/>
    <property type="match status" value="1"/>
</dbReference>
<evidence type="ECO:0000259" key="5">
    <source>
        <dbReference type="PROSITE" id="PS00036"/>
    </source>
</evidence>
<evidence type="ECO:0000256" key="3">
    <source>
        <dbReference type="SAM" id="Coils"/>
    </source>
</evidence>
<evidence type="ECO:0000313" key="7">
    <source>
        <dbReference type="Proteomes" id="UP000192927"/>
    </source>
</evidence>
<dbReference type="GO" id="GO:0000976">
    <property type="term" value="F:transcription cis-regulatory region binding"/>
    <property type="evidence" value="ECO:0007669"/>
    <property type="project" value="InterPro"/>
</dbReference>
<dbReference type="Proteomes" id="UP000192927">
    <property type="component" value="Unassembled WGS sequence"/>
</dbReference>
<proteinExistence type="predicted"/>
<feature type="compositionally biased region" description="Basic and acidic residues" evidence="4">
    <location>
        <begin position="1"/>
        <end position="17"/>
    </location>
</feature>
<dbReference type="SMART" id="SM00338">
    <property type="entry name" value="BRLZ"/>
    <property type="match status" value="1"/>
</dbReference>
<dbReference type="InterPro" id="IPR004827">
    <property type="entry name" value="bZIP"/>
</dbReference>
<feature type="domain" description="BZIP" evidence="5">
    <location>
        <begin position="59"/>
        <end position="73"/>
    </location>
</feature>
<dbReference type="CDD" id="cd14688">
    <property type="entry name" value="bZIP_YAP"/>
    <property type="match status" value="1"/>
</dbReference>
<feature type="region of interest" description="Disordered" evidence="4">
    <location>
        <begin position="150"/>
        <end position="280"/>
    </location>
</feature>
<evidence type="ECO:0000313" key="6">
    <source>
        <dbReference type="EMBL" id="SLM41038.1"/>
    </source>
</evidence>
<name>A0A1W5DD05_9LECA</name>
<feature type="region of interest" description="Disordered" evidence="4">
    <location>
        <begin position="1"/>
        <end position="66"/>
    </location>
</feature>
<dbReference type="GO" id="GO:0001228">
    <property type="term" value="F:DNA-binding transcription activator activity, RNA polymerase II-specific"/>
    <property type="evidence" value="ECO:0007669"/>
    <property type="project" value="TreeGrafter"/>
</dbReference>
<dbReference type="InterPro" id="IPR046347">
    <property type="entry name" value="bZIP_sf"/>
</dbReference>
<evidence type="ECO:0000256" key="1">
    <source>
        <dbReference type="ARBA" id="ARBA00004123"/>
    </source>
</evidence>
<dbReference type="PROSITE" id="PS00036">
    <property type="entry name" value="BZIP_BASIC"/>
    <property type="match status" value="1"/>
</dbReference>
<feature type="compositionally biased region" description="Low complexity" evidence="4">
    <location>
        <begin position="365"/>
        <end position="375"/>
    </location>
</feature>
<protein>
    <submittedName>
        <fullName evidence="6">Basic-leucine zipper domain</fullName>
    </submittedName>
</protein>
<reference evidence="7" key="1">
    <citation type="submission" date="2017-03" db="EMBL/GenBank/DDBJ databases">
        <authorList>
            <person name="Sharma R."/>
            <person name="Thines M."/>
        </authorList>
    </citation>
    <scope>NUCLEOTIDE SEQUENCE [LARGE SCALE GENOMIC DNA]</scope>
</reference>
<dbReference type="PANTHER" id="PTHR40621">
    <property type="entry name" value="TRANSCRIPTION FACTOR KAPC-RELATED"/>
    <property type="match status" value="1"/>
</dbReference>
<evidence type="ECO:0000256" key="4">
    <source>
        <dbReference type="SAM" id="MobiDB-lite"/>
    </source>
</evidence>
<dbReference type="PANTHER" id="PTHR40621:SF9">
    <property type="entry name" value="MEAB PROTEIN"/>
    <property type="match status" value="1"/>
</dbReference>
<organism evidence="6 7">
    <name type="scientific">Lasallia pustulata</name>
    <dbReference type="NCBI Taxonomy" id="136370"/>
    <lineage>
        <taxon>Eukaryota</taxon>
        <taxon>Fungi</taxon>
        <taxon>Dikarya</taxon>
        <taxon>Ascomycota</taxon>
        <taxon>Pezizomycotina</taxon>
        <taxon>Lecanoromycetes</taxon>
        <taxon>OSLEUM clade</taxon>
        <taxon>Umbilicariomycetidae</taxon>
        <taxon>Umbilicariales</taxon>
        <taxon>Umbilicariaceae</taxon>
        <taxon>Lasallia</taxon>
    </lineage>
</organism>
<dbReference type="AlphaFoldDB" id="A0A1W5DD05"/>
<keyword evidence="3" id="KW-0175">Coiled coil</keyword>
<accession>A0A1W5DD05</accession>
<dbReference type="SUPFAM" id="SSF57959">
    <property type="entry name" value="Leucine zipper domain"/>
    <property type="match status" value="1"/>
</dbReference>